<dbReference type="SUPFAM" id="SSF82171">
    <property type="entry name" value="DPP6 N-terminal domain-like"/>
    <property type="match status" value="1"/>
</dbReference>
<dbReference type="EMBL" id="MHKB01000009">
    <property type="protein sequence ID" value="OGY79235.1"/>
    <property type="molecule type" value="Genomic_DNA"/>
</dbReference>
<name>A0A1G2ARG1_9BACT</name>
<dbReference type="Gene3D" id="2.120.10.30">
    <property type="entry name" value="TolB, C-terminal domain"/>
    <property type="match status" value="1"/>
</dbReference>
<proteinExistence type="predicted"/>
<dbReference type="Proteomes" id="UP000177165">
    <property type="component" value="Unassembled WGS sequence"/>
</dbReference>
<gene>
    <name evidence="1" type="ORF">A3B74_00055</name>
</gene>
<evidence type="ECO:0000313" key="1">
    <source>
        <dbReference type="EMBL" id="OGY79235.1"/>
    </source>
</evidence>
<dbReference type="STRING" id="1798540.A3B74_00055"/>
<comment type="caution">
    <text evidence="1">The sequence shown here is derived from an EMBL/GenBank/DDBJ whole genome shotgun (WGS) entry which is preliminary data.</text>
</comment>
<evidence type="ECO:0000313" key="2">
    <source>
        <dbReference type="Proteomes" id="UP000177165"/>
    </source>
</evidence>
<protein>
    <recommendedName>
        <fullName evidence="3">Dipeptidylpeptidase IV N-terminal domain-containing protein</fullName>
    </recommendedName>
</protein>
<evidence type="ECO:0008006" key="3">
    <source>
        <dbReference type="Google" id="ProtNLM"/>
    </source>
</evidence>
<accession>A0A1G2ARG1</accession>
<organism evidence="1 2">
    <name type="scientific">Candidatus Kerfeldbacteria bacterium RIFCSPHIGHO2_02_FULL_42_14</name>
    <dbReference type="NCBI Taxonomy" id="1798540"/>
    <lineage>
        <taxon>Bacteria</taxon>
        <taxon>Candidatus Kerfeldiibacteriota</taxon>
    </lineage>
</organism>
<dbReference type="InterPro" id="IPR011042">
    <property type="entry name" value="6-blade_b-propeller_TolB-like"/>
</dbReference>
<dbReference type="AlphaFoldDB" id="A0A1G2ARG1"/>
<sequence>MYKISTGKLFSVFVLLVLIFFSGCQRSWNPLSNTPSLLQNKSTSSPSLGTGEVFKDGIFFLSQNSKALHWRRDASFVDIIQNTQLDLFAVSPRPRELLVIDNVTSLGDSTISLWKDHASDVLLARLRQPIAYAVFSPIGSHLLIVTQQVTLDDTLRFPFELFLYSFQDARLLHLAESSAYPSWAEDGKRFVYTKFQDFDAGEGVTQHTEIISQSILPDGTLTEPVALVSGMNSLLFHDKLFYVSRDDDGFDIYALQPVTGEIMPLSDLNLAGYPHPIFLLQLSEDRKNFAWSQLKSGDVFSLETWLVPFDVPSQFYEVIPQSESVLWYNNNTLVFRPVAAASFSSTLQLFDIAAKAQTVIPGSESVYSMMTPIGYQTDPSYFLQLVYALP</sequence>
<dbReference type="PROSITE" id="PS51257">
    <property type="entry name" value="PROKAR_LIPOPROTEIN"/>
    <property type="match status" value="1"/>
</dbReference>
<reference evidence="1 2" key="1">
    <citation type="journal article" date="2016" name="Nat. Commun.">
        <title>Thousands of microbial genomes shed light on interconnected biogeochemical processes in an aquifer system.</title>
        <authorList>
            <person name="Anantharaman K."/>
            <person name="Brown C.T."/>
            <person name="Hug L.A."/>
            <person name="Sharon I."/>
            <person name="Castelle C.J."/>
            <person name="Probst A.J."/>
            <person name="Thomas B.C."/>
            <person name="Singh A."/>
            <person name="Wilkins M.J."/>
            <person name="Karaoz U."/>
            <person name="Brodie E.L."/>
            <person name="Williams K.H."/>
            <person name="Hubbard S.S."/>
            <person name="Banfield J.F."/>
        </authorList>
    </citation>
    <scope>NUCLEOTIDE SEQUENCE [LARGE SCALE GENOMIC DNA]</scope>
</reference>